<organism evidence="2 3">
    <name type="scientific">Ruminococcus turbiniformis</name>
    <dbReference type="NCBI Taxonomy" id="2881258"/>
    <lineage>
        <taxon>Bacteria</taxon>
        <taxon>Bacillati</taxon>
        <taxon>Bacillota</taxon>
        <taxon>Clostridia</taxon>
        <taxon>Eubacteriales</taxon>
        <taxon>Oscillospiraceae</taxon>
        <taxon>Ruminococcus</taxon>
    </lineage>
</organism>
<accession>A0ABS8FYC5</accession>
<comment type="caution">
    <text evidence="2">The sequence shown here is derived from an EMBL/GenBank/DDBJ whole genome shotgun (WGS) entry which is preliminary data.</text>
</comment>
<evidence type="ECO:0000313" key="3">
    <source>
        <dbReference type="Proteomes" id="UP001198151"/>
    </source>
</evidence>
<dbReference type="Proteomes" id="UP001198151">
    <property type="component" value="Unassembled WGS sequence"/>
</dbReference>
<sequence>MESDKNNIARLKEEADISTVVDYLGIEVHKKGSAYFILCPSPQHDDTRPTNCYFKEGWNNVYCRACGKSTNAVDLIMYTKGCSYGEAADILWELEGKPSWYYVRRRRRKKKEFSLSKQEAQLIGVHLPGTVLCPSNLSPVKPDRPMRSYPGYIGDGYLTCRVEHCNWHDFATEKQLRAIAKNKAREKRESLRHAGIIAHRLGNPVLEQVFSDMCGECDSILSR</sequence>
<evidence type="ECO:0000259" key="1">
    <source>
        <dbReference type="Pfam" id="PF01807"/>
    </source>
</evidence>
<proteinExistence type="predicted"/>
<gene>
    <name evidence="2" type="ORF">LKD70_09240</name>
</gene>
<dbReference type="InterPro" id="IPR036977">
    <property type="entry name" value="DNA_primase_Znf_CHC2"/>
</dbReference>
<reference evidence="2 3" key="1">
    <citation type="submission" date="2021-10" db="EMBL/GenBank/DDBJ databases">
        <title>Anaerobic single-cell dispensing facilitates the cultivation of human gut bacteria.</title>
        <authorList>
            <person name="Afrizal A."/>
        </authorList>
    </citation>
    <scope>NUCLEOTIDE SEQUENCE [LARGE SCALE GENOMIC DNA]</scope>
    <source>
        <strain evidence="2 3">CLA-AA-H200</strain>
    </source>
</reference>
<dbReference type="RefSeq" id="WP_227707737.1">
    <property type="nucleotide sequence ID" value="NZ_JAJEQX010000014.1"/>
</dbReference>
<dbReference type="Pfam" id="PF01807">
    <property type="entry name" value="Zn_ribbon_DnaG"/>
    <property type="match status" value="1"/>
</dbReference>
<dbReference type="Gene3D" id="3.90.580.10">
    <property type="entry name" value="Zinc finger, CHC2-type domain"/>
    <property type="match status" value="1"/>
</dbReference>
<evidence type="ECO:0000313" key="2">
    <source>
        <dbReference type="EMBL" id="MCC2254599.1"/>
    </source>
</evidence>
<dbReference type="InterPro" id="IPR002694">
    <property type="entry name" value="Znf_CHC2"/>
</dbReference>
<dbReference type="EMBL" id="JAJEQX010000014">
    <property type="protein sequence ID" value="MCC2254599.1"/>
    <property type="molecule type" value="Genomic_DNA"/>
</dbReference>
<keyword evidence="3" id="KW-1185">Reference proteome</keyword>
<protein>
    <submittedName>
        <fullName evidence="2">CHC2 zinc finger domain-containing protein</fullName>
    </submittedName>
</protein>
<feature type="domain" description="Zinc finger CHC2-type" evidence="1">
    <location>
        <begin position="5"/>
        <end position="91"/>
    </location>
</feature>
<name>A0ABS8FYC5_9FIRM</name>
<dbReference type="SUPFAM" id="SSF57783">
    <property type="entry name" value="Zinc beta-ribbon"/>
    <property type="match status" value="1"/>
</dbReference>